<dbReference type="EMBL" id="LR796432">
    <property type="protein sequence ID" value="CAB4144133.1"/>
    <property type="molecule type" value="Genomic_DNA"/>
</dbReference>
<organism evidence="1">
    <name type="scientific">uncultured Caudovirales phage</name>
    <dbReference type="NCBI Taxonomy" id="2100421"/>
    <lineage>
        <taxon>Viruses</taxon>
        <taxon>Duplodnaviria</taxon>
        <taxon>Heunggongvirae</taxon>
        <taxon>Uroviricota</taxon>
        <taxon>Caudoviricetes</taxon>
        <taxon>Peduoviridae</taxon>
        <taxon>Maltschvirus</taxon>
        <taxon>Maltschvirus maltsch</taxon>
    </lineage>
</organism>
<sequence length="72" mass="8156">MAPVETLPQFDPDTGLIRVGYLRLDYDDALWLLELKLLEAKTSIIAGEWPKKTLENIAHLLVAVRAQLEDPQ</sequence>
<evidence type="ECO:0000313" key="1">
    <source>
        <dbReference type="EMBL" id="CAB4144133.1"/>
    </source>
</evidence>
<proteinExistence type="predicted"/>
<gene>
    <name evidence="1" type="ORF">UFOVP468_11</name>
</gene>
<accession>A0A6J5MFN5</accession>
<name>A0A6J5MFN5_9CAUD</name>
<reference evidence="1" key="1">
    <citation type="submission" date="2020-04" db="EMBL/GenBank/DDBJ databases">
        <authorList>
            <person name="Chiriac C."/>
            <person name="Salcher M."/>
            <person name="Ghai R."/>
            <person name="Kavagutti S V."/>
        </authorList>
    </citation>
    <scope>NUCLEOTIDE SEQUENCE</scope>
</reference>
<protein>
    <submittedName>
        <fullName evidence="1">Uncharacterized protein</fullName>
    </submittedName>
</protein>